<evidence type="ECO:0000313" key="2">
    <source>
        <dbReference type="EMBL" id="ORZ05734.1"/>
    </source>
</evidence>
<dbReference type="RefSeq" id="XP_021877221.1">
    <property type="nucleotide sequence ID" value="XM_022030586.1"/>
</dbReference>
<accession>A0A1Y2GEV8</accession>
<feature type="signal peptide" evidence="1">
    <location>
        <begin position="1"/>
        <end position="18"/>
    </location>
</feature>
<dbReference type="InParanoid" id="A0A1Y2GEV8"/>
<evidence type="ECO:0008006" key="4">
    <source>
        <dbReference type="Google" id="ProtNLM"/>
    </source>
</evidence>
<dbReference type="Proteomes" id="UP000193648">
    <property type="component" value="Unassembled WGS sequence"/>
</dbReference>
<dbReference type="OrthoDB" id="4284758at2759"/>
<organism evidence="2 3">
    <name type="scientific">Lobosporangium transversale</name>
    <dbReference type="NCBI Taxonomy" id="64571"/>
    <lineage>
        <taxon>Eukaryota</taxon>
        <taxon>Fungi</taxon>
        <taxon>Fungi incertae sedis</taxon>
        <taxon>Mucoromycota</taxon>
        <taxon>Mortierellomycotina</taxon>
        <taxon>Mortierellomycetes</taxon>
        <taxon>Mortierellales</taxon>
        <taxon>Mortierellaceae</taxon>
        <taxon>Lobosporangium</taxon>
    </lineage>
</organism>
<feature type="chain" id="PRO_5012508389" description="Cyanovirin-N domain-containing protein" evidence="1">
    <location>
        <begin position="19"/>
        <end position="121"/>
    </location>
</feature>
<proteinExistence type="predicted"/>
<dbReference type="EMBL" id="MCFF01000049">
    <property type="protein sequence ID" value="ORZ05734.1"/>
    <property type="molecule type" value="Genomic_DNA"/>
</dbReference>
<dbReference type="AlphaFoldDB" id="A0A1Y2GEV8"/>
<evidence type="ECO:0000256" key="1">
    <source>
        <dbReference type="SAM" id="SignalP"/>
    </source>
</evidence>
<protein>
    <recommendedName>
        <fullName evidence="4">Cyanovirin-N domain-containing protein</fullName>
    </recommendedName>
</protein>
<sequence>MKLTSCILALMAVAAAEAGCRRMKLNGDPLVVATFTDTACYNKNYGRRSRNRGACINIKNSKSFIFESALNLRNEHLCRIRLYSDNGCKNQFGTSLGHWMKETVSKPIGSIRVSCRGEPYF</sequence>
<dbReference type="GeneID" id="33572427"/>
<gene>
    <name evidence="2" type="ORF">BCR41DRAFT_425420</name>
</gene>
<reference evidence="2 3" key="1">
    <citation type="submission" date="2016-07" db="EMBL/GenBank/DDBJ databases">
        <title>Pervasive Adenine N6-methylation of Active Genes in Fungi.</title>
        <authorList>
            <consortium name="DOE Joint Genome Institute"/>
            <person name="Mondo S.J."/>
            <person name="Dannebaum R.O."/>
            <person name="Kuo R.C."/>
            <person name="Labutti K."/>
            <person name="Haridas S."/>
            <person name="Kuo A."/>
            <person name="Salamov A."/>
            <person name="Ahrendt S.R."/>
            <person name="Lipzen A."/>
            <person name="Sullivan W."/>
            <person name="Andreopoulos W.B."/>
            <person name="Clum A."/>
            <person name="Lindquist E."/>
            <person name="Daum C."/>
            <person name="Ramamoorthy G.K."/>
            <person name="Gryganskyi A."/>
            <person name="Culley D."/>
            <person name="Magnuson J.K."/>
            <person name="James T.Y."/>
            <person name="O'Malley M.A."/>
            <person name="Stajich J.E."/>
            <person name="Spatafora J.W."/>
            <person name="Visel A."/>
            <person name="Grigoriev I.V."/>
        </authorList>
    </citation>
    <scope>NUCLEOTIDE SEQUENCE [LARGE SCALE GENOMIC DNA]</scope>
    <source>
        <strain evidence="2 3">NRRL 3116</strain>
    </source>
</reference>
<comment type="caution">
    <text evidence="2">The sequence shown here is derived from an EMBL/GenBank/DDBJ whole genome shotgun (WGS) entry which is preliminary data.</text>
</comment>
<keyword evidence="3" id="KW-1185">Reference proteome</keyword>
<evidence type="ECO:0000313" key="3">
    <source>
        <dbReference type="Proteomes" id="UP000193648"/>
    </source>
</evidence>
<keyword evidence="1" id="KW-0732">Signal</keyword>
<name>A0A1Y2GEV8_9FUNG</name>